<evidence type="ECO:0000313" key="2">
    <source>
        <dbReference type="Proteomes" id="UP000694844"/>
    </source>
</evidence>
<feature type="chain" id="PRO_5034357489" evidence="1">
    <location>
        <begin position="30"/>
        <end position="105"/>
    </location>
</feature>
<name>A0A8B8AGS1_CRAVI</name>
<dbReference type="GeneID" id="111101495"/>
<keyword evidence="1" id="KW-0732">Signal</keyword>
<proteinExistence type="predicted"/>
<gene>
    <name evidence="3" type="primary">LOC111101495</name>
</gene>
<protein>
    <submittedName>
        <fullName evidence="3">Uncharacterized protein LOC111101495</fullName>
    </submittedName>
</protein>
<keyword evidence="2" id="KW-1185">Reference proteome</keyword>
<evidence type="ECO:0000256" key="1">
    <source>
        <dbReference type="SAM" id="SignalP"/>
    </source>
</evidence>
<dbReference type="OrthoDB" id="6068533at2759"/>
<evidence type="ECO:0000313" key="3">
    <source>
        <dbReference type="RefSeq" id="XP_022289723.1"/>
    </source>
</evidence>
<dbReference type="AlphaFoldDB" id="A0A8B8AGS1"/>
<reference evidence="3" key="1">
    <citation type="submission" date="2025-08" db="UniProtKB">
        <authorList>
            <consortium name="RefSeq"/>
        </authorList>
    </citation>
    <scope>IDENTIFICATION</scope>
    <source>
        <tissue evidence="3">Whole sample</tissue>
    </source>
</reference>
<sequence>MQSLLPEHCTMKLLLACFAIGLFACLSSGKPQMQDGEGSNKYAYIDDIVDDFKAAKRQVVNPSACMAWGLPCIPESQYRFARCCPGYVCACNIWNTACKCRSRLG</sequence>
<dbReference type="RefSeq" id="XP_022289723.1">
    <property type="nucleotide sequence ID" value="XM_022434015.1"/>
</dbReference>
<dbReference type="Proteomes" id="UP000694844">
    <property type="component" value="Chromosome 6"/>
</dbReference>
<dbReference type="KEGG" id="cvn:111101495"/>
<accession>A0A8B8AGS1</accession>
<feature type="signal peptide" evidence="1">
    <location>
        <begin position="1"/>
        <end position="29"/>
    </location>
</feature>
<organism evidence="2 3">
    <name type="scientific">Crassostrea virginica</name>
    <name type="common">Eastern oyster</name>
    <dbReference type="NCBI Taxonomy" id="6565"/>
    <lineage>
        <taxon>Eukaryota</taxon>
        <taxon>Metazoa</taxon>
        <taxon>Spiralia</taxon>
        <taxon>Lophotrochozoa</taxon>
        <taxon>Mollusca</taxon>
        <taxon>Bivalvia</taxon>
        <taxon>Autobranchia</taxon>
        <taxon>Pteriomorphia</taxon>
        <taxon>Ostreida</taxon>
        <taxon>Ostreoidea</taxon>
        <taxon>Ostreidae</taxon>
        <taxon>Crassostrea</taxon>
    </lineage>
</organism>